<dbReference type="EnsemblFungi" id="PTTG_27124-t43_1">
    <property type="protein sequence ID" value="PTTG_27124-t43_1-p1"/>
    <property type="gene ID" value="PTTG_27124"/>
</dbReference>
<dbReference type="EMBL" id="ADAS02000044">
    <property type="protein sequence ID" value="OAV94024.1"/>
    <property type="molecule type" value="Genomic_DNA"/>
</dbReference>
<accession>A0A180GNB3</accession>
<keyword evidence="4" id="KW-1185">Reference proteome</keyword>
<evidence type="ECO:0000313" key="4">
    <source>
        <dbReference type="Proteomes" id="UP000005240"/>
    </source>
</evidence>
<evidence type="ECO:0000313" key="2">
    <source>
        <dbReference type="EMBL" id="OAV94024.1"/>
    </source>
</evidence>
<evidence type="ECO:0000256" key="1">
    <source>
        <dbReference type="SAM" id="MobiDB-lite"/>
    </source>
</evidence>
<reference evidence="2" key="1">
    <citation type="submission" date="2009-11" db="EMBL/GenBank/DDBJ databases">
        <authorList>
            <consortium name="The Broad Institute Genome Sequencing Platform"/>
            <person name="Ward D."/>
            <person name="Feldgarden M."/>
            <person name="Earl A."/>
            <person name="Young S.K."/>
            <person name="Zeng Q."/>
            <person name="Koehrsen M."/>
            <person name="Alvarado L."/>
            <person name="Berlin A."/>
            <person name="Bochicchio J."/>
            <person name="Borenstein D."/>
            <person name="Chapman S.B."/>
            <person name="Chen Z."/>
            <person name="Engels R."/>
            <person name="Freedman E."/>
            <person name="Gellesch M."/>
            <person name="Goldberg J."/>
            <person name="Griggs A."/>
            <person name="Gujja S."/>
            <person name="Heilman E."/>
            <person name="Heiman D."/>
            <person name="Hepburn T."/>
            <person name="Howarth C."/>
            <person name="Jen D."/>
            <person name="Larson L."/>
            <person name="Lewis B."/>
            <person name="Mehta T."/>
            <person name="Park D."/>
            <person name="Pearson M."/>
            <person name="Roberts A."/>
            <person name="Saif S."/>
            <person name="Shea T."/>
            <person name="Shenoy N."/>
            <person name="Sisk P."/>
            <person name="Stolte C."/>
            <person name="Sykes S."/>
            <person name="Thomson T."/>
            <person name="Walk T."/>
            <person name="White J."/>
            <person name="Yandava C."/>
            <person name="Izard J."/>
            <person name="Baranova O.V."/>
            <person name="Blanton J.M."/>
            <person name="Tanner A.C."/>
            <person name="Dewhirst F.E."/>
            <person name="Haas B."/>
            <person name="Nusbaum C."/>
            <person name="Birren B."/>
        </authorList>
    </citation>
    <scope>NUCLEOTIDE SEQUENCE [LARGE SCALE GENOMIC DNA]</scope>
    <source>
        <strain evidence="2">1-1 BBBD Race 1</strain>
    </source>
</reference>
<reference evidence="3" key="4">
    <citation type="submission" date="2025-05" db="UniProtKB">
        <authorList>
            <consortium name="EnsemblFungi"/>
        </authorList>
    </citation>
    <scope>IDENTIFICATION</scope>
    <source>
        <strain evidence="3">isolate 1-1 / race 1 (BBBD)</strain>
    </source>
</reference>
<gene>
    <name evidence="2" type="ORF">PTTG_27124</name>
</gene>
<evidence type="ECO:0000313" key="3">
    <source>
        <dbReference type="EnsemblFungi" id="PTTG_27124-t43_1-p1"/>
    </source>
</evidence>
<dbReference type="AlphaFoldDB" id="A0A180GNB3"/>
<feature type="non-terminal residue" evidence="2">
    <location>
        <position position="1"/>
    </location>
</feature>
<organism evidence="2">
    <name type="scientific">Puccinia triticina (isolate 1-1 / race 1 (BBBD))</name>
    <name type="common">Brown leaf rust fungus</name>
    <dbReference type="NCBI Taxonomy" id="630390"/>
    <lineage>
        <taxon>Eukaryota</taxon>
        <taxon>Fungi</taxon>
        <taxon>Dikarya</taxon>
        <taxon>Basidiomycota</taxon>
        <taxon>Pucciniomycotina</taxon>
        <taxon>Pucciniomycetes</taxon>
        <taxon>Pucciniales</taxon>
        <taxon>Pucciniaceae</taxon>
        <taxon>Puccinia</taxon>
    </lineage>
</organism>
<sequence>LSKESHMAARKFHYNYASYRIPIMTTSHPTSSERSLLPCLTLLMLAAVTVQGMYVGPASTTRAASAGSDINHAAGALKAQEEGLLTGNLRKTDTPLVLPGPNPISQKEGILRPEENILQGPPSKPAGKIPKKETPGRLTQAL</sequence>
<dbReference type="Proteomes" id="UP000005240">
    <property type="component" value="Unassembled WGS sequence"/>
</dbReference>
<feature type="non-terminal residue" evidence="2">
    <location>
        <position position="142"/>
    </location>
</feature>
<reference evidence="3 4" key="3">
    <citation type="journal article" date="2017" name="G3 (Bethesda)">
        <title>Comparative analysis highlights variable genome content of wheat rusts and divergence of the mating loci.</title>
        <authorList>
            <person name="Cuomo C.A."/>
            <person name="Bakkeren G."/>
            <person name="Khalil H.B."/>
            <person name="Panwar V."/>
            <person name="Joly D."/>
            <person name="Linning R."/>
            <person name="Sakthikumar S."/>
            <person name="Song X."/>
            <person name="Adiconis X."/>
            <person name="Fan L."/>
            <person name="Goldberg J.M."/>
            <person name="Levin J.Z."/>
            <person name="Young S."/>
            <person name="Zeng Q."/>
            <person name="Anikster Y."/>
            <person name="Bruce M."/>
            <person name="Wang M."/>
            <person name="Yin C."/>
            <person name="McCallum B."/>
            <person name="Szabo L.J."/>
            <person name="Hulbert S."/>
            <person name="Chen X."/>
            <person name="Fellers J.P."/>
        </authorList>
    </citation>
    <scope>NUCLEOTIDE SEQUENCE</scope>
    <source>
        <strain evidence="4">Isolate 1-1 / race 1 (BBBD)</strain>
        <strain evidence="3">isolate 1-1 / race 1 (BBBD)</strain>
    </source>
</reference>
<protein>
    <submittedName>
        <fullName evidence="2 3">Uncharacterized protein</fullName>
    </submittedName>
</protein>
<name>A0A180GNB3_PUCT1</name>
<reference evidence="2" key="2">
    <citation type="submission" date="2016-05" db="EMBL/GenBank/DDBJ databases">
        <title>Comparative analysis highlights variable genome content of wheat rusts and divergence of the mating loci.</title>
        <authorList>
            <person name="Cuomo C.A."/>
            <person name="Bakkeren G."/>
            <person name="Szabo L."/>
            <person name="Khalil H."/>
            <person name="Joly D."/>
            <person name="Goldberg J."/>
            <person name="Young S."/>
            <person name="Zeng Q."/>
            <person name="Fellers J."/>
        </authorList>
    </citation>
    <scope>NUCLEOTIDE SEQUENCE [LARGE SCALE GENOMIC DNA]</scope>
    <source>
        <strain evidence="2">1-1 BBBD Race 1</strain>
    </source>
</reference>
<proteinExistence type="predicted"/>
<dbReference type="VEuPathDB" id="FungiDB:PTTG_27124"/>
<feature type="region of interest" description="Disordered" evidence="1">
    <location>
        <begin position="91"/>
        <end position="142"/>
    </location>
</feature>